<gene>
    <name evidence="3" type="ORF">H1R19_13325</name>
</gene>
<dbReference type="RefSeq" id="WP_219849284.1">
    <property type="nucleotide sequence ID" value="NZ_CP059491.1"/>
</dbReference>
<evidence type="ECO:0000256" key="2">
    <source>
        <dbReference type="SAM" id="Phobius"/>
    </source>
</evidence>
<keyword evidence="2" id="KW-0472">Membrane</keyword>
<dbReference type="Proteomes" id="UP000515663">
    <property type="component" value="Chromosome"/>
</dbReference>
<evidence type="ECO:0000313" key="3">
    <source>
        <dbReference type="EMBL" id="QMS99954.1"/>
    </source>
</evidence>
<keyword evidence="4" id="KW-1185">Reference proteome</keyword>
<feature type="transmembrane region" description="Helical" evidence="2">
    <location>
        <begin position="12"/>
        <end position="29"/>
    </location>
</feature>
<sequence length="111" mass="11920">MTPTPRSTFRWRLIRAVISGVLVATGIGLGAFNAWWVALFFGVPLVVAGIAVSPRPSRVSELPEFRRGATADAPRVDVEALTRSSIDAGDLQPSMVTATISPPDDTPYRAR</sequence>
<evidence type="ECO:0008006" key="5">
    <source>
        <dbReference type="Google" id="ProtNLM"/>
    </source>
</evidence>
<organism evidence="3 4">
    <name type="scientific">Gordonia jinghuaiqii</name>
    <dbReference type="NCBI Taxonomy" id="2758710"/>
    <lineage>
        <taxon>Bacteria</taxon>
        <taxon>Bacillati</taxon>
        <taxon>Actinomycetota</taxon>
        <taxon>Actinomycetes</taxon>
        <taxon>Mycobacteriales</taxon>
        <taxon>Gordoniaceae</taxon>
        <taxon>Gordonia</taxon>
    </lineage>
</organism>
<dbReference type="AlphaFoldDB" id="A0A7D7LT48"/>
<evidence type="ECO:0000256" key="1">
    <source>
        <dbReference type="SAM" id="MobiDB-lite"/>
    </source>
</evidence>
<feature type="region of interest" description="Disordered" evidence="1">
    <location>
        <begin position="92"/>
        <end position="111"/>
    </location>
</feature>
<protein>
    <recommendedName>
        <fullName evidence="5">DUF3099 domain-containing protein</fullName>
    </recommendedName>
</protein>
<accession>A0A7D7LT48</accession>
<name>A0A7D7LT48_9ACTN</name>
<proteinExistence type="predicted"/>
<reference evidence="4" key="1">
    <citation type="submission" date="2020-07" db="EMBL/GenBank/DDBJ databases">
        <title>novel species isolated from the respiratory tract of Marmot.</title>
        <authorList>
            <person name="Zhang G."/>
        </authorList>
    </citation>
    <scope>NUCLEOTIDE SEQUENCE [LARGE SCALE GENOMIC DNA]</scope>
    <source>
        <strain evidence="4">686</strain>
    </source>
</reference>
<keyword evidence="2" id="KW-1133">Transmembrane helix</keyword>
<dbReference type="EMBL" id="CP059491">
    <property type="protein sequence ID" value="QMS99954.1"/>
    <property type="molecule type" value="Genomic_DNA"/>
</dbReference>
<evidence type="ECO:0000313" key="4">
    <source>
        <dbReference type="Proteomes" id="UP000515663"/>
    </source>
</evidence>
<keyword evidence="2" id="KW-0812">Transmembrane</keyword>
<dbReference type="KEGG" id="gji:H1R19_13325"/>